<proteinExistence type="predicted"/>
<comment type="caution">
    <text evidence="3">The sequence shown here is derived from an EMBL/GenBank/DDBJ whole genome shotgun (WGS) entry which is preliminary data.</text>
</comment>
<dbReference type="InterPro" id="IPR036361">
    <property type="entry name" value="SAP_dom_sf"/>
</dbReference>
<dbReference type="PROSITE" id="PS50800">
    <property type="entry name" value="SAP"/>
    <property type="match status" value="1"/>
</dbReference>
<dbReference type="AlphaFoldDB" id="H0EZK1"/>
<sequence length="240" mass="27226">MTKRKAVQQVEEAGNDYDNGGVQGPIDDKTDDFSNLTVPQLKYELELRGLRRSGRKAELLARLLEHAETCRQQEPQTKRARTQSQHPALTENNVIDLEDEDVTFDVAGFGGEQRLRPFVEAPDAKFKDKLKRIQKDHALIKILKAPPQLCYQQAFLSTELELIFANAPVTQAPVFEPHKHIEDDSLHNRKPPPGTLAGLKAIAPKLGSYQNVAHLMSQYQELEKPHDKNDDLVGYEYDYD</sequence>
<dbReference type="InParanoid" id="H0EZK1"/>
<evidence type="ECO:0000313" key="4">
    <source>
        <dbReference type="Proteomes" id="UP000005446"/>
    </source>
</evidence>
<gene>
    <name evidence="3" type="ORF">M7I_8275</name>
</gene>
<organism evidence="3 4">
    <name type="scientific">Glarea lozoyensis (strain ATCC 74030 / MF5533)</name>
    <dbReference type="NCBI Taxonomy" id="1104152"/>
    <lineage>
        <taxon>Eukaryota</taxon>
        <taxon>Fungi</taxon>
        <taxon>Dikarya</taxon>
        <taxon>Ascomycota</taxon>
        <taxon>Pezizomycotina</taxon>
        <taxon>Leotiomycetes</taxon>
        <taxon>Helotiales</taxon>
        <taxon>Helotiaceae</taxon>
        <taxon>Glarea</taxon>
    </lineage>
</organism>
<dbReference type="HOGENOM" id="CLU_1156496_0_0_1"/>
<feature type="domain" description="SAP" evidence="2">
    <location>
        <begin position="33"/>
        <end position="67"/>
    </location>
</feature>
<name>H0EZK1_GLAL7</name>
<evidence type="ECO:0000256" key="1">
    <source>
        <dbReference type="SAM" id="MobiDB-lite"/>
    </source>
</evidence>
<dbReference type="SUPFAM" id="SSF68906">
    <property type="entry name" value="SAP domain"/>
    <property type="match status" value="1"/>
</dbReference>
<dbReference type="Gene3D" id="1.10.720.30">
    <property type="entry name" value="SAP domain"/>
    <property type="match status" value="1"/>
</dbReference>
<dbReference type="OrthoDB" id="2122982at2759"/>
<dbReference type="SMART" id="SM00513">
    <property type="entry name" value="SAP"/>
    <property type="match status" value="1"/>
</dbReference>
<dbReference type="EMBL" id="AGUE01000288">
    <property type="protein sequence ID" value="EHK96054.1"/>
    <property type="molecule type" value="Genomic_DNA"/>
</dbReference>
<dbReference type="InterPro" id="IPR003034">
    <property type="entry name" value="SAP_dom"/>
</dbReference>
<evidence type="ECO:0000259" key="2">
    <source>
        <dbReference type="PROSITE" id="PS50800"/>
    </source>
</evidence>
<protein>
    <recommendedName>
        <fullName evidence="2">SAP domain-containing protein</fullName>
    </recommendedName>
</protein>
<keyword evidence="4" id="KW-1185">Reference proteome</keyword>
<evidence type="ECO:0000313" key="3">
    <source>
        <dbReference type="EMBL" id="EHK96054.1"/>
    </source>
</evidence>
<accession>H0EZK1</accession>
<dbReference type="Proteomes" id="UP000005446">
    <property type="component" value="Unassembled WGS sequence"/>
</dbReference>
<reference evidence="3 4" key="1">
    <citation type="journal article" date="2012" name="Eukaryot. Cell">
        <title>Genome sequence of the fungus Glarea lozoyensis: the first genome sequence of a species from the Helotiaceae family.</title>
        <authorList>
            <person name="Youssar L."/>
            <person name="Gruening B.A."/>
            <person name="Erxleben A."/>
            <person name="Guenther S."/>
            <person name="Huettel W."/>
        </authorList>
    </citation>
    <scope>NUCLEOTIDE SEQUENCE [LARGE SCALE GENOMIC DNA]</scope>
    <source>
        <strain evidence="4">ATCC 74030 / MF5533</strain>
    </source>
</reference>
<dbReference type="Pfam" id="PF02037">
    <property type="entry name" value="SAP"/>
    <property type="match status" value="1"/>
</dbReference>
<feature type="region of interest" description="Disordered" evidence="1">
    <location>
        <begin position="1"/>
        <end position="33"/>
    </location>
</feature>